<evidence type="ECO:0000313" key="5">
    <source>
        <dbReference type="Proteomes" id="UP001497392"/>
    </source>
</evidence>
<accession>A0ABP1G344</accession>
<name>A0ABP1G344_9CHLO</name>
<keyword evidence="2" id="KW-0460">Magnesium</keyword>
<comment type="subcellular location">
    <subcellularLocation>
        <location evidence="2">Membrane</location>
        <topology evidence="2">Multi-pass membrane protein</topology>
    </subcellularLocation>
</comment>
<evidence type="ECO:0000256" key="1">
    <source>
        <dbReference type="ARBA" id="ARBA00007535"/>
    </source>
</evidence>
<feature type="region of interest" description="Disordered" evidence="3">
    <location>
        <begin position="1"/>
        <end position="20"/>
    </location>
</feature>
<dbReference type="InterPro" id="IPR039204">
    <property type="entry name" value="MRS2-like"/>
</dbReference>
<proteinExistence type="inferred from homology"/>
<keyword evidence="2" id="KW-1133">Transmembrane helix</keyword>
<keyword evidence="2" id="KW-0813">Transport</keyword>
<keyword evidence="5" id="KW-1185">Reference proteome</keyword>
<keyword evidence="2" id="KW-0406">Ion transport</keyword>
<evidence type="ECO:0000256" key="3">
    <source>
        <dbReference type="SAM" id="MobiDB-lite"/>
    </source>
</evidence>
<comment type="similarity">
    <text evidence="1 2">Belongs to the CorA metal ion transporter (MIT) (TC 1.A.35.5) family.</text>
</comment>
<keyword evidence="2" id="KW-0812">Transmembrane</keyword>
<dbReference type="Pfam" id="PF22099">
    <property type="entry name" value="MRS2-like"/>
    <property type="match status" value="1"/>
</dbReference>
<dbReference type="PANTHER" id="PTHR13890">
    <property type="entry name" value="RNA SPLICING PROTEIN MRS2, MITOCHONDRIAL"/>
    <property type="match status" value="1"/>
</dbReference>
<evidence type="ECO:0000313" key="4">
    <source>
        <dbReference type="EMBL" id="CAL5224977.1"/>
    </source>
</evidence>
<feature type="compositionally biased region" description="Polar residues" evidence="3">
    <location>
        <begin position="87"/>
        <end position="109"/>
    </location>
</feature>
<keyword evidence="2" id="KW-0472">Membrane</keyword>
<feature type="region of interest" description="Disordered" evidence="3">
    <location>
        <begin position="87"/>
        <end position="134"/>
    </location>
</feature>
<feature type="transmembrane region" description="Helical" evidence="2">
    <location>
        <begin position="536"/>
        <end position="557"/>
    </location>
</feature>
<comment type="function">
    <text evidence="2">Magnesium transporter that may mediate the influx of magnesium.</text>
</comment>
<dbReference type="EMBL" id="CAXHTA020000012">
    <property type="protein sequence ID" value="CAL5224977.1"/>
    <property type="molecule type" value="Genomic_DNA"/>
</dbReference>
<sequence length="617" mass="68263">MLAQNVNATKQKRKPPAGLDTHMLGRRLAAATGVGKRGADGKASTSSFHLLVNALLQEQGSPLWSLEDLMAVQASTSAVQRAGINRSFTGMGSRGSSTGKLPMSRTASGSVLDHRQDQDAGSEEGKGKPSRLRGKQQGLEAEGNLLDMPNKVLLKGQASAVLSSVLAGKAGSADALACQGIFDRRQLTVAGVRKWLVVDEQGDANIVEADRSVFSAQLNLHARDLRVLDPMLTQMNACAILCRERAILINLEHIKCIVTTSYVLVLNVENKAVLSFLDELQKKLRQQYETLVNDEAEMVNDRDRDYVHIPFELRVVEAALDVMCQHLEQLTRSIDMTVSPMLQTATASKVTTDYLDRLRQMKARMTGIKTRVETMKEVLEKYLEDEDDMLDMNLTAKGQGTRHASFHLQRDSLQRYKSLDRKSVSFRHPSFRMSAGHRRSFDENAPQVGVESGSPQDTAAQIEAAAAQLEAARRARDAETRDNAIQEVEMVLQTYFHNLDNTYNKLAAINENMDDVEEFIDLEMDAYRNNVIRMRVLLNASALSGVIIFTVANVMGMNVGTAQDRLHGDASFNNDPLIGLPLFLTVTWVTCGLSVMVYLAFLLYLHLVKLGPFNITR</sequence>
<reference evidence="4 5" key="1">
    <citation type="submission" date="2024-06" db="EMBL/GenBank/DDBJ databases">
        <authorList>
            <person name="Kraege A."/>
            <person name="Thomma B."/>
        </authorList>
    </citation>
    <scope>NUCLEOTIDE SEQUENCE [LARGE SCALE GENOMIC DNA]</scope>
</reference>
<dbReference type="CDD" id="cd12823">
    <property type="entry name" value="Mrs2_Mfm1p-like"/>
    <property type="match status" value="1"/>
</dbReference>
<dbReference type="Gene3D" id="1.20.58.340">
    <property type="entry name" value="Magnesium transport protein CorA, transmembrane region"/>
    <property type="match status" value="1"/>
</dbReference>
<comment type="caution">
    <text evidence="4">The sequence shown here is derived from an EMBL/GenBank/DDBJ whole genome shotgun (WGS) entry which is preliminary data.</text>
</comment>
<feature type="transmembrane region" description="Helical" evidence="2">
    <location>
        <begin position="577"/>
        <end position="607"/>
    </location>
</feature>
<evidence type="ECO:0000256" key="2">
    <source>
        <dbReference type="RuleBase" id="RU366041"/>
    </source>
</evidence>
<dbReference type="Gene3D" id="2.40.128.330">
    <property type="match status" value="1"/>
</dbReference>
<organism evidence="4 5">
    <name type="scientific">Coccomyxa viridis</name>
    <dbReference type="NCBI Taxonomy" id="1274662"/>
    <lineage>
        <taxon>Eukaryota</taxon>
        <taxon>Viridiplantae</taxon>
        <taxon>Chlorophyta</taxon>
        <taxon>core chlorophytes</taxon>
        <taxon>Trebouxiophyceae</taxon>
        <taxon>Trebouxiophyceae incertae sedis</taxon>
        <taxon>Coccomyxaceae</taxon>
        <taxon>Coccomyxa</taxon>
    </lineage>
</organism>
<dbReference type="PANTHER" id="PTHR13890:SF31">
    <property type="entry name" value="MAGNESIUM TRANSPORTER MRS2-2-RELATED"/>
    <property type="match status" value="1"/>
</dbReference>
<dbReference type="Proteomes" id="UP001497392">
    <property type="component" value="Unassembled WGS sequence"/>
</dbReference>
<gene>
    <name evidence="4" type="primary">g7753</name>
    <name evidence="4" type="ORF">VP750_LOCUS6636</name>
</gene>
<protein>
    <recommendedName>
        <fullName evidence="2">Magnesium transporter</fullName>
    </recommendedName>
</protein>
<feature type="compositionally biased region" description="Basic and acidic residues" evidence="3">
    <location>
        <begin position="112"/>
        <end position="127"/>
    </location>
</feature>